<dbReference type="Pfam" id="PF00149">
    <property type="entry name" value="Metallophos"/>
    <property type="match status" value="1"/>
</dbReference>
<sequence length="258" mass="28670">MIPLVVAQITDFHLQNNPDQDYRGFNVEQHLDRVVDDLLLQTPAVDMIICSGDLVHHGGPEGYQRLSRRLARLPVPSYWIPGNHDDAQLMLKSGDQQGGQLNQRSVVAQGWAIILLDSTASPDGQGGGSLSSTELAFLEQQLQQYSTHHCLVVLHHNPLPVGSNWQDQIMLANADQFWAVLGQHHSVRAVINGHVHQASDQLRGEVRVIMTPATSVQFKAGCQQMVLEDDPVLRQPAYRLLTLHRDGQIETSIKRVEG</sequence>
<keyword evidence="7" id="KW-1185">Reference proteome</keyword>
<reference evidence="7" key="1">
    <citation type="submission" date="2016-10" db="EMBL/GenBank/DDBJ databases">
        <authorList>
            <person name="Varghese N."/>
            <person name="Submissions S."/>
        </authorList>
    </citation>
    <scope>NUCLEOTIDE SEQUENCE [LARGE SCALE GENOMIC DNA]</scope>
    <source>
        <strain evidence="7">DSM 18887</strain>
    </source>
</reference>
<dbReference type="InterPro" id="IPR004843">
    <property type="entry name" value="Calcineurin-like_PHP"/>
</dbReference>
<dbReference type="GO" id="GO:0004112">
    <property type="term" value="F:cyclic-nucleotide phosphodiesterase activity"/>
    <property type="evidence" value="ECO:0007669"/>
    <property type="project" value="InterPro"/>
</dbReference>
<evidence type="ECO:0000256" key="2">
    <source>
        <dbReference type="ARBA" id="ARBA00022801"/>
    </source>
</evidence>
<keyword evidence="2" id="KW-0378">Hydrolase</keyword>
<protein>
    <submittedName>
        <fullName evidence="6">Icc protein</fullName>
    </submittedName>
</protein>
<comment type="similarity">
    <text evidence="4">Belongs to the cyclic nucleotide phosphodiesterase class-III family.</text>
</comment>
<gene>
    <name evidence="6" type="ORF">SAMN03080615_04143</name>
</gene>
<dbReference type="CDD" id="cd07402">
    <property type="entry name" value="MPP_GpdQ"/>
    <property type="match status" value="1"/>
</dbReference>
<evidence type="ECO:0000313" key="6">
    <source>
        <dbReference type="EMBL" id="SER16054.1"/>
    </source>
</evidence>
<organism evidence="6 7">
    <name type="scientific">Amphritea atlantica</name>
    <dbReference type="NCBI Taxonomy" id="355243"/>
    <lineage>
        <taxon>Bacteria</taxon>
        <taxon>Pseudomonadati</taxon>
        <taxon>Pseudomonadota</taxon>
        <taxon>Gammaproteobacteria</taxon>
        <taxon>Oceanospirillales</taxon>
        <taxon>Oceanospirillaceae</taxon>
        <taxon>Amphritea</taxon>
    </lineage>
</organism>
<dbReference type="Gene3D" id="3.60.21.10">
    <property type="match status" value="1"/>
</dbReference>
<name>A0A1H9LXA5_9GAMM</name>
<dbReference type="InterPro" id="IPR026575">
    <property type="entry name" value="GpdQ/CpdA-like"/>
</dbReference>
<evidence type="ECO:0000313" key="7">
    <source>
        <dbReference type="Proteomes" id="UP000198749"/>
    </source>
</evidence>
<evidence type="ECO:0000256" key="3">
    <source>
        <dbReference type="ARBA" id="ARBA00023004"/>
    </source>
</evidence>
<dbReference type="RefSeq" id="WP_091361982.1">
    <property type="nucleotide sequence ID" value="NZ_AP025284.1"/>
</dbReference>
<dbReference type="Proteomes" id="UP000198749">
    <property type="component" value="Unassembled WGS sequence"/>
</dbReference>
<dbReference type="SUPFAM" id="SSF56300">
    <property type="entry name" value="Metallo-dependent phosphatases"/>
    <property type="match status" value="1"/>
</dbReference>
<proteinExistence type="inferred from homology"/>
<dbReference type="EMBL" id="FOGB01000020">
    <property type="protein sequence ID" value="SER16054.1"/>
    <property type="molecule type" value="Genomic_DNA"/>
</dbReference>
<keyword evidence="1" id="KW-0479">Metal-binding</keyword>
<accession>A0A1H9LXA5</accession>
<evidence type="ECO:0000256" key="4">
    <source>
        <dbReference type="ARBA" id="ARBA00025742"/>
    </source>
</evidence>
<dbReference type="PANTHER" id="PTHR42988:SF2">
    <property type="entry name" value="CYCLIC NUCLEOTIDE PHOSPHODIESTERASE CBUA0032-RELATED"/>
    <property type="match status" value="1"/>
</dbReference>
<dbReference type="InterPro" id="IPR029052">
    <property type="entry name" value="Metallo-depent_PP-like"/>
</dbReference>
<dbReference type="AlphaFoldDB" id="A0A1H9LXA5"/>
<dbReference type="OrthoDB" id="9784378at2"/>
<dbReference type="STRING" id="355243.SAMN03080615_04143"/>
<dbReference type="InterPro" id="IPR050884">
    <property type="entry name" value="CNP_phosphodiesterase-III"/>
</dbReference>
<feature type="domain" description="Calcineurin-like phosphoesterase" evidence="5">
    <location>
        <begin position="6"/>
        <end position="197"/>
    </location>
</feature>
<dbReference type="PANTHER" id="PTHR42988">
    <property type="entry name" value="PHOSPHOHYDROLASE"/>
    <property type="match status" value="1"/>
</dbReference>
<keyword evidence="3" id="KW-0408">Iron</keyword>
<evidence type="ECO:0000256" key="1">
    <source>
        <dbReference type="ARBA" id="ARBA00022723"/>
    </source>
</evidence>
<evidence type="ECO:0000259" key="5">
    <source>
        <dbReference type="Pfam" id="PF00149"/>
    </source>
</evidence>
<dbReference type="GO" id="GO:0046872">
    <property type="term" value="F:metal ion binding"/>
    <property type="evidence" value="ECO:0007669"/>
    <property type="project" value="UniProtKB-KW"/>
</dbReference>